<evidence type="ECO:0000313" key="2">
    <source>
        <dbReference type="EMBL" id="RMA97497.1"/>
    </source>
</evidence>
<dbReference type="InterPro" id="IPR019301">
    <property type="entry name" value="Flagellar_prot_FlgJ_N"/>
</dbReference>
<dbReference type="OrthoDB" id="9796740at2"/>
<evidence type="ECO:0000259" key="1">
    <source>
        <dbReference type="Pfam" id="PF10135"/>
    </source>
</evidence>
<keyword evidence="2" id="KW-0969">Cilium</keyword>
<dbReference type="PRINTS" id="PR01002">
    <property type="entry name" value="FLGFLGJ"/>
</dbReference>
<reference evidence="2 3" key="1">
    <citation type="submission" date="2018-10" db="EMBL/GenBank/DDBJ databases">
        <title>Genomic Encyclopedia of Archaeal and Bacterial Type Strains, Phase II (KMG-II): from individual species to whole genera.</title>
        <authorList>
            <person name="Goeker M."/>
        </authorList>
    </citation>
    <scope>NUCLEOTIDE SEQUENCE [LARGE SCALE GENOMIC DNA]</scope>
    <source>
        <strain evidence="2 3">VM1</strain>
    </source>
</reference>
<dbReference type="AlphaFoldDB" id="A0A3M0BJZ9"/>
<dbReference type="Proteomes" id="UP000280842">
    <property type="component" value="Unassembled WGS sequence"/>
</dbReference>
<comment type="caution">
    <text evidence="2">The sequence shown here is derived from an EMBL/GenBank/DDBJ whole genome shotgun (WGS) entry which is preliminary data.</text>
</comment>
<proteinExistence type="predicted"/>
<dbReference type="EMBL" id="REFO01000010">
    <property type="protein sequence ID" value="RMA97497.1"/>
    <property type="molecule type" value="Genomic_DNA"/>
</dbReference>
<organism evidence="2 3">
    <name type="scientific">Hydrogenothermus marinus</name>
    <dbReference type="NCBI Taxonomy" id="133270"/>
    <lineage>
        <taxon>Bacteria</taxon>
        <taxon>Pseudomonadati</taxon>
        <taxon>Aquificota</taxon>
        <taxon>Aquificia</taxon>
        <taxon>Aquificales</taxon>
        <taxon>Hydrogenothermaceae</taxon>
        <taxon>Hydrogenothermus</taxon>
    </lineage>
</organism>
<name>A0A3M0BJZ9_9AQUI</name>
<gene>
    <name evidence="2" type="ORF">CLV39_0110</name>
</gene>
<keyword evidence="3" id="KW-1185">Reference proteome</keyword>
<sequence length="98" mass="11518">MKITSNNVKAYWDIQNLDTKKDIDSVAKEFEAMFIRMILKEFRKTIPEGIFNSSFSSKMYLDMFDMQIAEKISESDSVGLKEYIKEAISKYNMYSTEK</sequence>
<accession>A0A3M0BJZ9</accession>
<protein>
    <submittedName>
        <fullName evidence="2">Flagellar protein FlgJ</fullName>
    </submittedName>
</protein>
<dbReference type="Pfam" id="PF10135">
    <property type="entry name" value="Rod-binding"/>
    <property type="match status" value="1"/>
</dbReference>
<keyword evidence="2" id="KW-0282">Flagellum</keyword>
<dbReference type="RefSeq" id="WP_121922276.1">
    <property type="nucleotide sequence ID" value="NZ_REFO01000010.1"/>
</dbReference>
<keyword evidence="2" id="KW-0966">Cell projection</keyword>
<evidence type="ECO:0000313" key="3">
    <source>
        <dbReference type="Proteomes" id="UP000280842"/>
    </source>
</evidence>
<feature type="domain" description="Flagellar protein FlgJ N-terminal" evidence="1">
    <location>
        <begin position="43"/>
        <end position="84"/>
    </location>
</feature>